<dbReference type="Proteomes" id="UP000248640">
    <property type="component" value="Chromosome 1"/>
</dbReference>
<evidence type="ECO:0000313" key="2">
    <source>
        <dbReference type="EMBL" id="SQF93212.1"/>
    </source>
</evidence>
<dbReference type="GeneID" id="61634623"/>
<accession>A0A8B4IEH2</accession>
<dbReference type="AlphaFoldDB" id="A0A8B4IEH2"/>
<evidence type="ECO:0000256" key="1">
    <source>
        <dbReference type="SAM" id="MobiDB-lite"/>
    </source>
</evidence>
<feature type="region of interest" description="Disordered" evidence="1">
    <location>
        <begin position="259"/>
        <end position="283"/>
    </location>
</feature>
<organism evidence="2 3">
    <name type="scientific">Pseudomonas fluorescens</name>
    <dbReference type="NCBI Taxonomy" id="294"/>
    <lineage>
        <taxon>Bacteria</taxon>
        <taxon>Pseudomonadati</taxon>
        <taxon>Pseudomonadota</taxon>
        <taxon>Gammaproteobacteria</taxon>
        <taxon>Pseudomonadales</taxon>
        <taxon>Pseudomonadaceae</taxon>
        <taxon>Pseudomonas</taxon>
    </lineage>
</organism>
<name>A0A8B4IEH2_PSEFL</name>
<feature type="compositionally biased region" description="Basic and acidic residues" evidence="1">
    <location>
        <begin position="215"/>
        <end position="231"/>
    </location>
</feature>
<protein>
    <submittedName>
        <fullName evidence="2">Uncharacterized protein</fullName>
    </submittedName>
</protein>
<reference evidence="2 3" key="1">
    <citation type="submission" date="2018-06" db="EMBL/GenBank/DDBJ databases">
        <authorList>
            <consortium name="Pathogen Informatics"/>
            <person name="Doyle S."/>
        </authorList>
    </citation>
    <scope>NUCLEOTIDE SEQUENCE [LARGE SCALE GENOMIC DNA]</scope>
    <source>
        <strain evidence="2 3">NCTC10038</strain>
    </source>
</reference>
<proteinExistence type="predicted"/>
<dbReference type="RefSeq" id="WP_232005426.1">
    <property type="nucleotide sequence ID" value="NZ_CBCRXZ010000001.1"/>
</dbReference>
<evidence type="ECO:0000313" key="3">
    <source>
        <dbReference type="Proteomes" id="UP000248640"/>
    </source>
</evidence>
<dbReference type="EMBL" id="LS483372">
    <property type="protein sequence ID" value="SQF93212.1"/>
    <property type="molecule type" value="Genomic_DNA"/>
</dbReference>
<sequence length="283" mass="31123">MGFGPLVIQPNYAEVDSVECLATKLLSRGDTVSIERGQLVIQPASGKPVPPEWISTNRARICREVLISVGLDAFEYVGYSTGHYGKTRSAGITLQFVSMLSGQSVYAVFNADLTRQRNTATAKAGAMLPKGQFRIGKRSHFYKFWMGTGLPFPRRLAAMHDYMGKLRSVLVTGSVTDDRFKVGSLLPVSLTAEQFGAAILPDNIRTISGQAPDNSRTKVPDKEMPTDHEPKGLQPFPTTCASNYGNKVIREDGYKTFPYSPIHTPKPPQDQSVDEWLEAYSST</sequence>
<gene>
    <name evidence="2" type="ORF">NCTC10038_04677</name>
</gene>
<feature type="region of interest" description="Disordered" evidence="1">
    <location>
        <begin position="206"/>
        <end position="244"/>
    </location>
</feature>